<comment type="similarity">
    <text evidence="1">Belongs to the CoA-transferase III family.</text>
</comment>
<dbReference type="GO" id="GO:0008206">
    <property type="term" value="P:bile acid metabolic process"/>
    <property type="evidence" value="ECO:0007669"/>
    <property type="project" value="TreeGrafter"/>
</dbReference>
<dbReference type="PANTHER" id="PTHR48228:SF5">
    <property type="entry name" value="ALPHA-METHYLACYL-COA RACEMASE"/>
    <property type="match status" value="1"/>
</dbReference>
<name>A0A0N8EA62_9CRUS</name>
<dbReference type="GO" id="GO:0008111">
    <property type="term" value="F:alpha-methylacyl-CoA racemase activity"/>
    <property type="evidence" value="ECO:0007669"/>
    <property type="project" value="TreeGrafter"/>
</dbReference>
<accession>A0A0N8EA62</accession>
<sequence length="401" mass="43844">MALKGIKVIEMAGLAPAPFCGMILSDFGADVIRVDKANAPPLDRQGRGKRSIALNLKSPEGIAVVHRLCSEADVLIEPFRPGIIFQFLFVAISILYIFSEGVMEKLGLGPSTLLSQNPRLIYARLTGFGQSGPYSLMAGHDINYVALTGLLSLLGRHGSNPIPPQNLLADFAGGGLLCAMGIAMALFERERSNMGQIIDASMVEGAAYVGSWIFKSQDMPVWSGVRGKSWFDGGLHYYETYKTKDDKYMTVGALEPQFYQELINQLANAGVENVPDQFPNDLEVANNQMASIFLQKTQAEWQAIFDQTDACVTPVLGLGDAPLHQHNAFRGSFIRNAKGKYDPAPAPRLSRTPALDLGNIEEPSIGENSREVLVEMGYKTEEIEQLIQDKVVHQVNSRAKL</sequence>
<evidence type="ECO:0000313" key="2">
    <source>
        <dbReference type="EMBL" id="JAN47965.1"/>
    </source>
</evidence>
<dbReference type="GO" id="GO:0005739">
    <property type="term" value="C:mitochondrion"/>
    <property type="evidence" value="ECO:0007669"/>
    <property type="project" value="TreeGrafter"/>
</dbReference>
<dbReference type="Pfam" id="PF02515">
    <property type="entry name" value="CoA_transf_3"/>
    <property type="match status" value="2"/>
</dbReference>
<reference evidence="2" key="1">
    <citation type="submission" date="2015-10" db="EMBL/GenBank/DDBJ databases">
        <title>EvidentialGene: Evidence-directed Construction of Complete mRNA Transcriptomes without Genomes.</title>
        <authorList>
            <person name="Gilbert D.G."/>
        </authorList>
    </citation>
    <scope>NUCLEOTIDE SEQUENCE</scope>
</reference>
<dbReference type="InterPro" id="IPR044855">
    <property type="entry name" value="CoA-Trfase_III_dom3_sf"/>
</dbReference>
<dbReference type="Gene3D" id="3.40.50.10540">
    <property type="entry name" value="Crotonobetainyl-coa:carnitine coa-transferase, domain 1"/>
    <property type="match status" value="2"/>
</dbReference>
<protein>
    <submittedName>
        <fullName evidence="2">Alpha-methylacyl-CoA racemase</fullName>
    </submittedName>
</protein>
<dbReference type="AlphaFoldDB" id="A0A0N8EA62"/>
<dbReference type="EMBL" id="GDIQ01046772">
    <property type="protein sequence ID" value="JAN47965.1"/>
    <property type="molecule type" value="Transcribed_RNA"/>
</dbReference>
<dbReference type="InterPro" id="IPR003673">
    <property type="entry name" value="CoA-Trfase_fam_III"/>
</dbReference>
<dbReference type="InterPro" id="IPR023606">
    <property type="entry name" value="CoA-Trfase_III_dom_1_sf"/>
</dbReference>
<dbReference type="SUPFAM" id="SSF89796">
    <property type="entry name" value="CoA-transferase family III (CaiB/BaiF)"/>
    <property type="match status" value="1"/>
</dbReference>
<organism evidence="2">
    <name type="scientific">Daphnia magna</name>
    <dbReference type="NCBI Taxonomy" id="35525"/>
    <lineage>
        <taxon>Eukaryota</taxon>
        <taxon>Metazoa</taxon>
        <taxon>Ecdysozoa</taxon>
        <taxon>Arthropoda</taxon>
        <taxon>Crustacea</taxon>
        <taxon>Branchiopoda</taxon>
        <taxon>Diplostraca</taxon>
        <taxon>Cladocera</taxon>
        <taxon>Anomopoda</taxon>
        <taxon>Daphniidae</taxon>
        <taxon>Daphnia</taxon>
    </lineage>
</organism>
<proteinExistence type="inferred from homology"/>
<dbReference type="PANTHER" id="PTHR48228">
    <property type="entry name" value="SUCCINYL-COA--D-CITRAMALATE COA-TRANSFERASE"/>
    <property type="match status" value="1"/>
</dbReference>
<dbReference type="InterPro" id="IPR050509">
    <property type="entry name" value="CoA-transferase_III"/>
</dbReference>
<dbReference type="OrthoDB" id="16747at2759"/>
<evidence type="ECO:0000256" key="1">
    <source>
        <dbReference type="ARBA" id="ARBA00008383"/>
    </source>
</evidence>
<dbReference type="Gene3D" id="3.30.1540.10">
    <property type="entry name" value="formyl-coa transferase, domain 3"/>
    <property type="match status" value="1"/>
</dbReference>